<accession>A0A7Y9ICS0</accession>
<dbReference type="AlphaFoldDB" id="A0A7Y9ICS0"/>
<evidence type="ECO:0000256" key="2">
    <source>
        <dbReference type="SAM" id="MobiDB-lite"/>
    </source>
</evidence>
<keyword evidence="4" id="KW-1185">Reference proteome</keyword>
<name>A0A7Y9ICS0_9ACTN</name>
<evidence type="ECO:0000313" key="4">
    <source>
        <dbReference type="Proteomes" id="UP000569914"/>
    </source>
</evidence>
<gene>
    <name evidence="3" type="ORF">BKA15_005238</name>
</gene>
<evidence type="ECO:0000313" key="3">
    <source>
        <dbReference type="EMBL" id="NYE73909.1"/>
    </source>
</evidence>
<evidence type="ECO:0008006" key="5">
    <source>
        <dbReference type="Google" id="ProtNLM"/>
    </source>
</evidence>
<dbReference type="RefSeq" id="WP_179755779.1">
    <property type="nucleotide sequence ID" value="NZ_JACCBU010000001.1"/>
</dbReference>
<proteinExistence type="predicted"/>
<dbReference type="Proteomes" id="UP000569914">
    <property type="component" value="Unassembled WGS sequence"/>
</dbReference>
<comment type="caution">
    <text evidence="3">The sequence shown here is derived from an EMBL/GenBank/DDBJ whole genome shotgun (WGS) entry which is preliminary data.</text>
</comment>
<organism evidence="3 4">
    <name type="scientific">Microlunatus parietis</name>
    <dbReference type="NCBI Taxonomy" id="682979"/>
    <lineage>
        <taxon>Bacteria</taxon>
        <taxon>Bacillati</taxon>
        <taxon>Actinomycetota</taxon>
        <taxon>Actinomycetes</taxon>
        <taxon>Propionibacteriales</taxon>
        <taxon>Propionibacteriaceae</taxon>
        <taxon>Microlunatus</taxon>
    </lineage>
</organism>
<protein>
    <recommendedName>
        <fullName evidence="5">DUF3375 domain-containing protein</fullName>
    </recommendedName>
</protein>
<dbReference type="EMBL" id="JACCBU010000001">
    <property type="protein sequence ID" value="NYE73909.1"/>
    <property type="molecule type" value="Genomic_DNA"/>
</dbReference>
<feature type="region of interest" description="Disordered" evidence="2">
    <location>
        <begin position="400"/>
        <end position="421"/>
    </location>
</feature>
<keyword evidence="1" id="KW-0175">Coiled coil</keyword>
<reference evidence="3 4" key="1">
    <citation type="submission" date="2020-07" db="EMBL/GenBank/DDBJ databases">
        <title>Sequencing the genomes of 1000 actinobacteria strains.</title>
        <authorList>
            <person name="Klenk H.-P."/>
        </authorList>
    </citation>
    <scope>NUCLEOTIDE SEQUENCE [LARGE SCALE GENOMIC DNA]</scope>
    <source>
        <strain evidence="3 4">DSM 22083</strain>
    </source>
</reference>
<sequence length="521" mass="57863">MTDPVSSMLEAQEAMGNATWLLLRQEKWAPIILATLATVLDRGQHQMPSEEFHHRVSRTFDTLREQVDDFPVPRDDPKAVRSACKAWVEKGWLLRHTDAGGGEVYRMSAEAREAIRIVQSMTNTRAAVSESQVRVVLDRAQRLALKATSDPTARMHSLRGEIARLEHELGRHRAELERLEAGGPVDLTDDEDVHNEFLLLRDDIDRLPSDLKRVEESFHELAQELLSAFFSETRPHGEVVAEYLAKARNLAQADRYGRGFQQAKRLLTDSAERQQLQEHIATILSHPFADTYLSPRAQADLRGTVHMIGDSVSAVIEQRRAMTRRLTSFILSNDTQRERELDDALRAVQAALREWSAEHGPRATVPLPVGHHAEQGEDPDGQVIAVGEVGVAGIATLREKPRQQRIPTSLKPLSDADGTAPGDFSADELRAKGGPFYEELAAEIRRATVRGRIAASAALFNGLPDQLRRPVDLLGLLTLATELGALRPGLPVEEYHAVRPDGSTVTYLGPALTFVDTVQVR</sequence>
<feature type="coiled-coil region" evidence="1">
    <location>
        <begin position="155"/>
        <end position="182"/>
    </location>
</feature>
<dbReference type="InterPro" id="IPR021804">
    <property type="entry name" value="DUF3375"/>
</dbReference>
<dbReference type="Pfam" id="PF11855">
    <property type="entry name" value="DUF3375"/>
    <property type="match status" value="1"/>
</dbReference>
<evidence type="ECO:0000256" key="1">
    <source>
        <dbReference type="SAM" id="Coils"/>
    </source>
</evidence>